<protein>
    <recommendedName>
        <fullName evidence="3">AbrB/MazE/SpoVT family DNA-binding domain-containing protein</fullName>
    </recommendedName>
</protein>
<dbReference type="Proteomes" id="UP001209922">
    <property type="component" value="Unassembled WGS sequence"/>
</dbReference>
<keyword evidence="2" id="KW-1185">Reference proteome</keyword>
<evidence type="ECO:0008006" key="3">
    <source>
        <dbReference type="Google" id="ProtNLM"/>
    </source>
</evidence>
<name>A0ABT3JUR5_9XANT</name>
<dbReference type="EMBL" id="JAPCHY010000004">
    <property type="protein sequence ID" value="MCW4472248.1"/>
    <property type="molecule type" value="Genomic_DNA"/>
</dbReference>
<evidence type="ECO:0000313" key="2">
    <source>
        <dbReference type="Proteomes" id="UP001209922"/>
    </source>
</evidence>
<gene>
    <name evidence="1" type="ORF">OK345_07005</name>
</gene>
<organism evidence="1 2">
    <name type="scientific">Xanthomonas chitinilytica</name>
    <dbReference type="NCBI Taxonomy" id="2989819"/>
    <lineage>
        <taxon>Bacteria</taxon>
        <taxon>Pseudomonadati</taxon>
        <taxon>Pseudomonadota</taxon>
        <taxon>Gammaproteobacteria</taxon>
        <taxon>Lysobacterales</taxon>
        <taxon>Lysobacteraceae</taxon>
        <taxon>Xanthomonas</taxon>
    </lineage>
</organism>
<sequence>MNIDIYSHTRKRYIAVPKGYVIPESWAGAKFFKTIELRPGEVRIGLGNADDIRAAIEKDGYADLGAFGGA</sequence>
<reference evidence="1 2" key="1">
    <citation type="submission" date="2022-10" db="EMBL/GenBank/DDBJ databases">
        <title>Xanthomonas sp. H13-6.</title>
        <authorList>
            <person name="Liu X."/>
            <person name="Deng Z."/>
            <person name="Jiang Y."/>
            <person name="Yu T."/>
            <person name="Ai J."/>
        </authorList>
    </citation>
    <scope>NUCLEOTIDE SEQUENCE [LARGE SCALE GENOMIC DNA]</scope>
    <source>
        <strain evidence="1 2">H13-6</strain>
    </source>
</reference>
<comment type="caution">
    <text evidence="1">The sequence shown here is derived from an EMBL/GenBank/DDBJ whole genome shotgun (WGS) entry which is preliminary data.</text>
</comment>
<evidence type="ECO:0000313" key="1">
    <source>
        <dbReference type="EMBL" id="MCW4472248.1"/>
    </source>
</evidence>
<dbReference type="RefSeq" id="WP_265127203.1">
    <property type="nucleotide sequence ID" value="NZ_JAPCHY010000004.1"/>
</dbReference>
<accession>A0ABT3JUR5</accession>
<proteinExistence type="predicted"/>